<proteinExistence type="predicted"/>
<evidence type="ECO:0000256" key="2">
    <source>
        <dbReference type="ARBA" id="ARBA00022840"/>
    </source>
</evidence>
<comment type="caution">
    <text evidence="4">The sequence shown here is derived from an EMBL/GenBank/DDBJ whole genome shotgun (WGS) entry which is preliminary data.</text>
</comment>
<dbReference type="Pfam" id="PF00176">
    <property type="entry name" value="SNF2-rel_dom"/>
    <property type="match status" value="1"/>
</dbReference>
<dbReference type="SUPFAM" id="SSF52540">
    <property type="entry name" value="P-loop containing nucleoside triphosphate hydrolases"/>
    <property type="match status" value="1"/>
</dbReference>
<dbReference type="Proteomes" id="UP000193944">
    <property type="component" value="Unassembled WGS sequence"/>
</dbReference>
<evidence type="ECO:0000313" key="5">
    <source>
        <dbReference type="Proteomes" id="UP000193944"/>
    </source>
</evidence>
<keyword evidence="5" id="KW-1185">Reference proteome</keyword>
<reference evidence="4 5" key="2">
    <citation type="submission" date="2016-08" db="EMBL/GenBank/DDBJ databases">
        <title>Pervasive Adenine N6-methylation of Active Genes in Fungi.</title>
        <authorList>
            <consortium name="DOE Joint Genome Institute"/>
            <person name="Mondo S.J."/>
            <person name="Dannebaum R.O."/>
            <person name="Kuo R.C."/>
            <person name="Labutti K."/>
            <person name="Haridas S."/>
            <person name="Kuo A."/>
            <person name="Salamov A."/>
            <person name="Ahrendt S.R."/>
            <person name="Lipzen A."/>
            <person name="Sullivan W."/>
            <person name="Andreopoulos W.B."/>
            <person name="Clum A."/>
            <person name="Lindquist E."/>
            <person name="Daum C."/>
            <person name="Ramamoorthy G.K."/>
            <person name="Gryganskyi A."/>
            <person name="Culley D."/>
            <person name="Magnuson J.K."/>
            <person name="James T.Y."/>
            <person name="O'Malley M.A."/>
            <person name="Stajich J.E."/>
            <person name="Spatafora J.W."/>
            <person name="Visel A."/>
            <person name="Grigoriev I.V."/>
        </authorList>
    </citation>
    <scope>NUCLEOTIDE SEQUENCE [LARGE SCALE GENOMIC DNA]</scope>
    <source>
        <strain evidence="4 5">S4</strain>
    </source>
</reference>
<feature type="domain" description="SNF2 N-terminal" evidence="3">
    <location>
        <begin position="87"/>
        <end position="161"/>
    </location>
</feature>
<dbReference type="EMBL" id="MCFG01000275">
    <property type="protein sequence ID" value="ORX76844.1"/>
    <property type="molecule type" value="Genomic_DNA"/>
</dbReference>
<keyword evidence="2" id="KW-0067">ATP-binding</keyword>
<dbReference type="InterPro" id="IPR000330">
    <property type="entry name" value="SNF2_N"/>
</dbReference>
<dbReference type="InterPro" id="IPR050496">
    <property type="entry name" value="SNF2_RAD54_helicase_repair"/>
</dbReference>
<evidence type="ECO:0000259" key="3">
    <source>
        <dbReference type="Pfam" id="PF00176"/>
    </source>
</evidence>
<name>A0A1Y1WUM9_9FUNG</name>
<protein>
    <recommendedName>
        <fullName evidence="3">SNF2 N-terminal domain-containing protein</fullName>
    </recommendedName>
</protein>
<dbReference type="PANTHER" id="PTHR45629:SF7">
    <property type="entry name" value="DNA EXCISION REPAIR PROTEIN ERCC-6-RELATED"/>
    <property type="match status" value="1"/>
</dbReference>
<dbReference type="Gene3D" id="3.40.50.10810">
    <property type="entry name" value="Tandem AAA-ATPase domain"/>
    <property type="match status" value="1"/>
</dbReference>
<gene>
    <name evidence="4" type="ORF">BCR32DRAFT_69682</name>
</gene>
<dbReference type="OrthoDB" id="413460at2759"/>
<evidence type="ECO:0000256" key="1">
    <source>
        <dbReference type="ARBA" id="ARBA00022741"/>
    </source>
</evidence>
<dbReference type="InterPro" id="IPR038718">
    <property type="entry name" value="SNF2-like_sf"/>
</dbReference>
<keyword evidence="1" id="KW-0547">Nucleotide-binding</keyword>
<evidence type="ECO:0000313" key="4">
    <source>
        <dbReference type="EMBL" id="ORX76844.1"/>
    </source>
</evidence>
<reference evidence="4 5" key="1">
    <citation type="submission" date="2016-08" db="EMBL/GenBank/DDBJ databases">
        <title>A Parts List for Fungal Cellulosomes Revealed by Comparative Genomics.</title>
        <authorList>
            <consortium name="DOE Joint Genome Institute"/>
            <person name="Haitjema C.H."/>
            <person name="Gilmore S.P."/>
            <person name="Henske J.K."/>
            <person name="Solomon K.V."/>
            <person name="De Groot R."/>
            <person name="Kuo A."/>
            <person name="Mondo S.J."/>
            <person name="Salamov A.A."/>
            <person name="Labutti K."/>
            <person name="Zhao Z."/>
            <person name="Chiniquy J."/>
            <person name="Barry K."/>
            <person name="Brewer H.M."/>
            <person name="Purvine S.O."/>
            <person name="Wright A.T."/>
            <person name="Boxma B."/>
            <person name="Van Alen T."/>
            <person name="Hackstein J.H."/>
            <person name="Baker S.E."/>
            <person name="Grigoriev I.V."/>
            <person name="O'Malley M.A."/>
        </authorList>
    </citation>
    <scope>NUCLEOTIDE SEQUENCE [LARGE SCALE GENOMIC DNA]</scope>
    <source>
        <strain evidence="4 5">S4</strain>
    </source>
</reference>
<accession>A0A1Y1WUM9</accession>
<organism evidence="4 5">
    <name type="scientific">Anaeromyces robustus</name>
    <dbReference type="NCBI Taxonomy" id="1754192"/>
    <lineage>
        <taxon>Eukaryota</taxon>
        <taxon>Fungi</taxon>
        <taxon>Fungi incertae sedis</taxon>
        <taxon>Chytridiomycota</taxon>
        <taxon>Chytridiomycota incertae sedis</taxon>
        <taxon>Neocallimastigomycetes</taxon>
        <taxon>Neocallimastigales</taxon>
        <taxon>Neocallimastigaceae</taxon>
        <taxon>Anaeromyces</taxon>
    </lineage>
</organism>
<dbReference type="STRING" id="1754192.A0A1Y1WUM9"/>
<dbReference type="AlphaFoldDB" id="A0A1Y1WUM9"/>
<dbReference type="GO" id="GO:0005524">
    <property type="term" value="F:ATP binding"/>
    <property type="evidence" value="ECO:0007669"/>
    <property type="project" value="InterPro"/>
</dbReference>
<sequence length="165" mass="19638">MLNAKHWENEYDFEKVLTLYEKLSELLKELLPSYCEEKIKKKISELKNKINIIIKNGGYYYDSKKSNYYLPGGFQLPENLYNRLYSYEKDGIKWIYSLFREKKCGCILADDEELNKKMQIIGVITGLYYSMKAEKFLLIVPSKKLSNWEKELKRYIALNDLDILS</sequence>
<dbReference type="InterPro" id="IPR027417">
    <property type="entry name" value="P-loop_NTPase"/>
</dbReference>
<dbReference type="PANTHER" id="PTHR45629">
    <property type="entry name" value="SNF2/RAD54 FAMILY MEMBER"/>
    <property type="match status" value="1"/>
</dbReference>